<reference evidence="2 3" key="1">
    <citation type="submission" date="2016-10" db="EMBL/GenBank/DDBJ databases">
        <authorList>
            <person name="de Groot N.N."/>
        </authorList>
    </citation>
    <scope>NUCLEOTIDE SEQUENCE [LARGE SCALE GENOMIC DNA]</scope>
    <source>
        <strain evidence="2 3">DSM 15269</strain>
    </source>
</reference>
<dbReference type="PANTHER" id="PTHR37809:SF1">
    <property type="entry name" value="RIBOSOMAL PROTEIN S12 METHYLTHIOTRANSFERASE ACCESSORY FACTOR YCAO"/>
    <property type="match status" value="1"/>
</dbReference>
<name>A0A1H0E194_9BACT</name>
<sequence>MLTYLLSLKKVKNGIGFYSTQPNLNLKALFAYLEKHPLDLFAHKYLLEELQIKKINELENFFNSLPDSDLKNLLIKELVFLSPNIANILKSTQKAKKFPSPLVLSKIIYMEDHDLHQQWINYLKFRQDKPQKQANIPKKFPKIRQANNIHNKFSLQALPLIKKDSSFDFNTLNSIYENLKKLHLFKSSEYQHKNGLAPINLWRKWVFQRKIKTRFLEYVFKGEQISFGRGFNFDQARIRLYMEMVERFSAYAQIEEEHLTNLLKPQKLVFDSYSNLKNKKFNLLDPNSLALDAPYLDEKIFWLKGKISLPEKNQDILIPAQLVFLFFNPGEVSLISNLGSTGLAAGINQDQAKLNALLEIIERDSETLSLYDEKNIFQVDFNGSFFENFQQKLLQREIFVYFQDLSHVHNVPCFKAFVLDKHNNLIKGTAANLNPILALINALTEIPYSLTDEPTQKLNAPLKKWTDFQNFSTSNPTQDLTILEKHLFKQNIYPLYVDLTHKYLKIPVVRAILPGLEPLADFDFTSRLRPRLIATLKKDIKSD</sequence>
<evidence type="ECO:0000313" key="3">
    <source>
        <dbReference type="Proteomes" id="UP000199602"/>
    </source>
</evidence>
<dbReference type="STRING" id="206665.SAMN04488516_10687"/>
<accession>A0A1H0E194</accession>
<gene>
    <name evidence="2" type="ORF">SAMN04488516_10687</name>
</gene>
<keyword evidence="3" id="KW-1185">Reference proteome</keyword>
<dbReference type="PROSITE" id="PS51664">
    <property type="entry name" value="YCAO"/>
    <property type="match status" value="1"/>
</dbReference>
<evidence type="ECO:0000259" key="1">
    <source>
        <dbReference type="PROSITE" id="PS51664"/>
    </source>
</evidence>
<dbReference type="Pfam" id="PF02624">
    <property type="entry name" value="YcaO"/>
    <property type="match status" value="1"/>
</dbReference>
<dbReference type="Proteomes" id="UP000199602">
    <property type="component" value="Unassembled WGS sequence"/>
</dbReference>
<protein>
    <submittedName>
        <fullName evidence="2">YcaO-type kinase domain-containing protein</fullName>
    </submittedName>
</protein>
<feature type="domain" description="YcaO" evidence="1">
    <location>
        <begin position="228"/>
        <end position="543"/>
    </location>
</feature>
<dbReference type="Gene3D" id="3.30.40.250">
    <property type="match status" value="1"/>
</dbReference>
<dbReference type="AlphaFoldDB" id="A0A1H0E194"/>
<dbReference type="Gene3D" id="3.30.1330.230">
    <property type="match status" value="1"/>
</dbReference>
<evidence type="ECO:0000313" key="2">
    <source>
        <dbReference type="EMBL" id="SDN76145.1"/>
    </source>
</evidence>
<organism evidence="2 3">
    <name type="scientific">Desulfonauticus submarinus</name>
    <dbReference type="NCBI Taxonomy" id="206665"/>
    <lineage>
        <taxon>Bacteria</taxon>
        <taxon>Pseudomonadati</taxon>
        <taxon>Thermodesulfobacteriota</taxon>
        <taxon>Desulfovibrionia</taxon>
        <taxon>Desulfovibrionales</taxon>
        <taxon>Desulfonauticaceae</taxon>
        <taxon>Desulfonauticus</taxon>
    </lineage>
</organism>
<dbReference type="GO" id="GO:0016301">
    <property type="term" value="F:kinase activity"/>
    <property type="evidence" value="ECO:0007669"/>
    <property type="project" value="UniProtKB-KW"/>
</dbReference>
<proteinExistence type="predicted"/>
<dbReference type="InterPro" id="IPR003776">
    <property type="entry name" value="YcaO-like_dom"/>
</dbReference>
<keyword evidence="2" id="KW-0418">Kinase</keyword>
<dbReference type="PANTHER" id="PTHR37809">
    <property type="entry name" value="RIBOSOMAL PROTEIN S12 METHYLTHIOTRANSFERASE ACCESSORY FACTOR YCAO"/>
    <property type="match status" value="1"/>
</dbReference>
<dbReference type="EMBL" id="FNIN01000006">
    <property type="protein sequence ID" value="SDN76145.1"/>
    <property type="molecule type" value="Genomic_DNA"/>
</dbReference>
<dbReference type="OrthoDB" id="5380721at2"/>
<dbReference type="RefSeq" id="WP_092065384.1">
    <property type="nucleotide sequence ID" value="NZ_FNIN01000006.1"/>
</dbReference>
<dbReference type="Gene3D" id="3.30.160.660">
    <property type="match status" value="1"/>
</dbReference>
<keyword evidence="2" id="KW-0808">Transferase</keyword>